<accession>A0A4U0X2N9</accession>
<keyword evidence="8" id="KW-0732">Signal</keyword>
<organism evidence="10 11">
    <name type="scientific">Cryomyces minteri</name>
    <dbReference type="NCBI Taxonomy" id="331657"/>
    <lineage>
        <taxon>Eukaryota</taxon>
        <taxon>Fungi</taxon>
        <taxon>Dikarya</taxon>
        <taxon>Ascomycota</taxon>
        <taxon>Pezizomycotina</taxon>
        <taxon>Dothideomycetes</taxon>
        <taxon>Dothideomycetes incertae sedis</taxon>
        <taxon>Cryomyces</taxon>
    </lineage>
</organism>
<feature type="chain" id="PRO_5020207612" description="Heme haloperoxidase family profile domain-containing protein" evidence="8">
    <location>
        <begin position="19"/>
        <end position="393"/>
    </location>
</feature>
<evidence type="ECO:0000313" key="10">
    <source>
        <dbReference type="EMBL" id="TKA70071.1"/>
    </source>
</evidence>
<keyword evidence="2" id="KW-0575">Peroxidase</keyword>
<protein>
    <recommendedName>
        <fullName evidence="9">Heme haloperoxidase family profile domain-containing protein</fullName>
    </recommendedName>
</protein>
<evidence type="ECO:0000256" key="8">
    <source>
        <dbReference type="SAM" id="SignalP"/>
    </source>
</evidence>
<evidence type="ECO:0000256" key="2">
    <source>
        <dbReference type="ARBA" id="ARBA00022559"/>
    </source>
</evidence>
<evidence type="ECO:0000256" key="7">
    <source>
        <dbReference type="ARBA" id="ARBA00025795"/>
    </source>
</evidence>
<comment type="similarity">
    <text evidence="7">Belongs to the chloroperoxidase family.</text>
</comment>
<keyword evidence="6" id="KW-0408">Iron</keyword>
<dbReference type="Proteomes" id="UP000308768">
    <property type="component" value="Unassembled WGS sequence"/>
</dbReference>
<evidence type="ECO:0000256" key="3">
    <source>
        <dbReference type="ARBA" id="ARBA00022617"/>
    </source>
</evidence>
<dbReference type="PANTHER" id="PTHR33577:SF1">
    <property type="entry name" value="HEME HALOPEROXIDASE FAMILY PROFILE DOMAIN-CONTAINING PROTEIN"/>
    <property type="match status" value="1"/>
</dbReference>
<dbReference type="InterPro" id="IPR036851">
    <property type="entry name" value="Chloroperoxidase-like_sf"/>
</dbReference>
<feature type="signal peptide" evidence="8">
    <location>
        <begin position="1"/>
        <end position="18"/>
    </location>
</feature>
<dbReference type="PANTHER" id="PTHR33577">
    <property type="entry name" value="STERIGMATOCYSTIN BIOSYNTHESIS PEROXIDASE STCC-RELATED"/>
    <property type="match status" value="1"/>
</dbReference>
<gene>
    <name evidence="10" type="ORF">B0A49_05684</name>
</gene>
<dbReference type="GO" id="GO:0004601">
    <property type="term" value="F:peroxidase activity"/>
    <property type="evidence" value="ECO:0007669"/>
    <property type="project" value="UniProtKB-KW"/>
</dbReference>
<dbReference type="OrthoDB" id="407298at2759"/>
<dbReference type="SUPFAM" id="SSF47571">
    <property type="entry name" value="Cloroperoxidase"/>
    <property type="match status" value="1"/>
</dbReference>
<feature type="domain" description="Heme haloperoxidase family profile" evidence="9">
    <location>
        <begin position="65"/>
        <end position="311"/>
    </location>
</feature>
<evidence type="ECO:0000256" key="5">
    <source>
        <dbReference type="ARBA" id="ARBA00023002"/>
    </source>
</evidence>
<dbReference type="Pfam" id="PF01328">
    <property type="entry name" value="Peroxidase_2"/>
    <property type="match status" value="1"/>
</dbReference>
<evidence type="ECO:0000256" key="4">
    <source>
        <dbReference type="ARBA" id="ARBA00022723"/>
    </source>
</evidence>
<proteinExistence type="inferred from homology"/>
<sequence length="393" mass="41901">MKYSYVAVGAALLSQAVAFPAIAQEAAMKMAARAAEDGSLKTRIKRFLMPNPGFDAATQYVSNQGAHKFVPPGPGDQRGPCPGLNAMANHNYLPHNGVATIQQFVDGTNFVFGMGIDLAAFLAVYGAVMDGDLTSWSIGGPTPGLLSSVGLLGTPQGISGSHNKYEGDASPTRGDLYQVGNDYLLQMSQFQDLYNRQASQTEATSNYDLQILTDMRYERQQQSVANNPNFFYGPFTGIAVTPAAYTFIYRFMANKSSEYPEGRLSKKVMRQYTISFFQTDLLAQAAQHPEFLNVGGNTGTTNSFTGVDVSSLTGGVYNSQTLLQGNNLMCFAFQAAQQGAPDLLKGVFADTTAALSKLSGAVASATSGLGCPQLAAIDAAQFSKYPGYVKSKN</sequence>
<evidence type="ECO:0000256" key="1">
    <source>
        <dbReference type="ARBA" id="ARBA00001970"/>
    </source>
</evidence>
<dbReference type="EMBL" id="NAJN01000676">
    <property type="protein sequence ID" value="TKA70071.1"/>
    <property type="molecule type" value="Genomic_DNA"/>
</dbReference>
<keyword evidence="5" id="KW-0560">Oxidoreductase</keyword>
<keyword evidence="4" id="KW-0479">Metal-binding</keyword>
<reference evidence="10 11" key="1">
    <citation type="submission" date="2017-03" db="EMBL/GenBank/DDBJ databases">
        <title>Genomes of endolithic fungi from Antarctica.</title>
        <authorList>
            <person name="Coleine C."/>
            <person name="Masonjones S."/>
            <person name="Stajich J.E."/>
        </authorList>
    </citation>
    <scope>NUCLEOTIDE SEQUENCE [LARGE SCALE GENOMIC DNA]</scope>
    <source>
        <strain evidence="10 11">CCFEE 5187</strain>
    </source>
</reference>
<keyword evidence="3" id="KW-0349">Heme</keyword>
<comment type="caution">
    <text evidence="10">The sequence shown here is derived from an EMBL/GenBank/DDBJ whole genome shotgun (WGS) entry which is preliminary data.</text>
</comment>
<evidence type="ECO:0000256" key="6">
    <source>
        <dbReference type="ARBA" id="ARBA00023004"/>
    </source>
</evidence>
<name>A0A4U0X2N9_9PEZI</name>
<keyword evidence="11" id="KW-1185">Reference proteome</keyword>
<dbReference type="AlphaFoldDB" id="A0A4U0X2N9"/>
<dbReference type="InterPro" id="IPR000028">
    <property type="entry name" value="Chloroperoxidase"/>
</dbReference>
<comment type="cofactor">
    <cofactor evidence="1">
        <name>heme b</name>
        <dbReference type="ChEBI" id="CHEBI:60344"/>
    </cofactor>
</comment>
<dbReference type="GO" id="GO:0046872">
    <property type="term" value="F:metal ion binding"/>
    <property type="evidence" value="ECO:0007669"/>
    <property type="project" value="UniProtKB-KW"/>
</dbReference>
<evidence type="ECO:0000259" key="9">
    <source>
        <dbReference type="PROSITE" id="PS51405"/>
    </source>
</evidence>
<dbReference type="Gene3D" id="1.10.489.10">
    <property type="entry name" value="Chloroperoxidase-like"/>
    <property type="match status" value="1"/>
</dbReference>
<dbReference type="PROSITE" id="PS51405">
    <property type="entry name" value="HEME_HALOPEROXIDASE"/>
    <property type="match status" value="1"/>
</dbReference>
<evidence type="ECO:0000313" key="11">
    <source>
        <dbReference type="Proteomes" id="UP000308768"/>
    </source>
</evidence>